<reference evidence="2 3" key="2">
    <citation type="submission" date="2020-07" db="EMBL/GenBank/DDBJ databases">
        <title>Genome assembly of wild tea tree DASZ reveals pedigree and selection history of tea varieties.</title>
        <authorList>
            <person name="Zhang W."/>
        </authorList>
    </citation>
    <scope>NUCLEOTIDE SEQUENCE [LARGE SCALE GENOMIC DNA]</scope>
    <source>
        <strain evidence="3">cv. G240</strain>
        <tissue evidence="2">Leaf</tissue>
    </source>
</reference>
<feature type="signal peptide" evidence="1">
    <location>
        <begin position="1"/>
        <end position="25"/>
    </location>
</feature>
<reference evidence="3" key="1">
    <citation type="journal article" date="2020" name="Nat. Commun.">
        <title>Genome assembly of wild tea tree DASZ reveals pedigree and selection history of tea varieties.</title>
        <authorList>
            <person name="Zhang W."/>
            <person name="Zhang Y."/>
            <person name="Qiu H."/>
            <person name="Guo Y."/>
            <person name="Wan H."/>
            <person name="Zhang X."/>
            <person name="Scossa F."/>
            <person name="Alseekh S."/>
            <person name="Zhang Q."/>
            <person name="Wang P."/>
            <person name="Xu L."/>
            <person name="Schmidt M.H."/>
            <person name="Jia X."/>
            <person name="Li D."/>
            <person name="Zhu A."/>
            <person name="Guo F."/>
            <person name="Chen W."/>
            <person name="Ni D."/>
            <person name="Usadel B."/>
            <person name="Fernie A.R."/>
            <person name="Wen W."/>
        </authorList>
    </citation>
    <scope>NUCLEOTIDE SEQUENCE [LARGE SCALE GENOMIC DNA]</scope>
    <source>
        <strain evidence="3">cv. G240</strain>
    </source>
</reference>
<name>A0A7J7I9Y4_CAMSI</name>
<dbReference type="AlphaFoldDB" id="A0A7J7I9Y4"/>
<proteinExistence type="predicted"/>
<gene>
    <name evidence="2" type="ORF">HYC85_002556</name>
</gene>
<evidence type="ECO:0000256" key="1">
    <source>
        <dbReference type="SAM" id="SignalP"/>
    </source>
</evidence>
<feature type="chain" id="PRO_5029659839" evidence="1">
    <location>
        <begin position="26"/>
        <end position="86"/>
    </location>
</feature>
<organism evidence="2 3">
    <name type="scientific">Camellia sinensis</name>
    <name type="common">Tea plant</name>
    <name type="synonym">Thea sinensis</name>
    <dbReference type="NCBI Taxonomy" id="4442"/>
    <lineage>
        <taxon>Eukaryota</taxon>
        <taxon>Viridiplantae</taxon>
        <taxon>Streptophyta</taxon>
        <taxon>Embryophyta</taxon>
        <taxon>Tracheophyta</taxon>
        <taxon>Spermatophyta</taxon>
        <taxon>Magnoliopsida</taxon>
        <taxon>eudicotyledons</taxon>
        <taxon>Gunneridae</taxon>
        <taxon>Pentapetalae</taxon>
        <taxon>asterids</taxon>
        <taxon>Ericales</taxon>
        <taxon>Theaceae</taxon>
        <taxon>Camellia</taxon>
    </lineage>
</organism>
<protein>
    <submittedName>
        <fullName evidence="2">Uncharacterized protein</fullName>
    </submittedName>
</protein>
<keyword evidence="1" id="KW-0732">Signal</keyword>
<comment type="caution">
    <text evidence="2">The sequence shown here is derived from an EMBL/GenBank/DDBJ whole genome shotgun (WGS) entry which is preliminary data.</text>
</comment>
<dbReference type="Proteomes" id="UP000593564">
    <property type="component" value="Unassembled WGS sequence"/>
</dbReference>
<evidence type="ECO:0000313" key="2">
    <source>
        <dbReference type="EMBL" id="KAF5961347.1"/>
    </source>
</evidence>
<dbReference type="EMBL" id="JACBKZ010000001">
    <property type="protein sequence ID" value="KAF5961347.1"/>
    <property type="molecule type" value="Genomic_DNA"/>
</dbReference>
<evidence type="ECO:0000313" key="3">
    <source>
        <dbReference type="Proteomes" id="UP000593564"/>
    </source>
</evidence>
<keyword evidence="3" id="KW-1185">Reference proteome</keyword>
<accession>A0A7J7I9Y4</accession>
<sequence length="86" mass="9237">MSKQLLFLSSLLLVLIFLCCPTVFAQSLAHASLAQSPLPAAQAPVAKSIMPPPAPSSPPNITTILEKACHFITLIRLLKSTRLDNE</sequence>